<dbReference type="Gene3D" id="1.10.10.60">
    <property type="entry name" value="Homeodomain-like"/>
    <property type="match status" value="1"/>
</dbReference>
<dbReference type="InterPro" id="IPR009057">
    <property type="entry name" value="Homeodomain-like_sf"/>
</dbReference>
<feature type="domain" description="Resolvase/invertase-type recombinase catalytic" evidence="6">
    <location>
        <begin position="3"/>
        <end position="143"/>
    </location>
</feature>
<evidence type="ECO:0000256" key="4">
    <source>
        <dbReference type="ARBA" id="ARBA00023172"/>
    </source>
</evidence>
<dbReference type="InterPro" id="IPR050639">
    <property type="entry name" value="SSR_resolvase"/>
</dbReference>
<evidence type="ECO:0000259" key="6">
    <source>
        <dbReference type="PROSITE" id="PS51736"/>
    </source>
</evidence>
<dbReference type="EMBL" id="JBHSLW010000125">
    <property type="protein sequence ID" value="MFC5423812.1"/>
    <property type="molecule type" value="Genomic_DNA"/>
</dbReference>
<keyword evidence="3" id="KW-0238">DNA-binding</keyword>
<reference evidence="8" key="1">
    <citation type="journal article" date="2019" name="Int. J. Syst. Evol. Microbiol.">
        <title>The Global Catalogue of Microorganisms (GCM) 10K type strain sequencing project: providing services to taxonomists for standard genome sequencing and annotation.</title>
        <authorList>
            <consortium name="The Broad Institute Genomics Platform"/>
            <consortium name="The Broad Institute Genome Sequencing Center for Infectious Disease"/>
            <person name="Wu L."/>
            <person name="Ma J."/>
        </authorList>
    </citation>
    <scope>NUCLEOTIDE SEQUENCE [LARGE SCALE GENOMIC DNA]</scope>
    <source>
        <strain evidence="8">NCAIM B.01391</strain>
    </source>
</reference>
<dbReference type="PROSITE" id="PS51736">
    <property type="entry name" value="RECOMBINASES_3"/>
    <property type="match status" value="1"/>
</dbReference>
<dbReference type="Gene3D" id="3.40.50.1390">
    <property type="entry name" value="Resolvase, N-terminal catalytic domain"/>
    <property type="match status" value="1"/>
</dbReference>
<protein>
    <submittedName>
        <fullName evidence="7">Recombinase family protein</fullName>
    </submittedName>
</protein>
<dbReference type="PROSITE" id="PS00398">
    <property type="entry name" value="RECOMBINASES_2"/>
    <property type="match status" value="1"/>
</dbReference>
<dbReference type="PROSITE" id="PS00397">
    <property type="entry name" value="RECOMBINASES_1"/>
    <property type="match status" value="1"/>
</dbReference>
<name>A0ABW0J013_9HYPH</name>
<dbReference type="SMART" id="SM00857">
    <property type="entry name" value="Resolvase"/>
    <property type="match status" value="1"/>
</dbReference>
<dbReference type="RefSeq" id="WP_306223821.1">
    <property type="nucleotide sequence ID" value="NZ_JBHSLW010000125.1"/>
</dbReference>
<feature type="active site" description="O-(5'-phospho-DNA)-serine intermediate" evidence="5">
    <location>
        <position position="11"/>
    </location>
</feature>
<dbReference type="InterPro" id="IPR006120">
    <property type="entry name" value="Resolvase_HTH_dom"/>
</dbReference>
<keyword evidence="2" id="KW-0229">DNA integration</keyword>
<dbReference type="Pfam" id="PF02796">
    <property type="entry name" value="HTH_7"/>
    <property type="match status" value="1"/>
</dbReference>
<dbReference type="PANTHER" id="PTHR30461">
    <property type="entry name" value="DNA-INVERTASE FROM LAMBDOID PROPHAGE"/>
    <property type="match status" value="1"/>
</dbReference>
<comment type="caution">
    <text evidence="7">The sequence shown here is derived from an EMBL/GenBank/DDBJ whole genome shotgun (WGS) entry which is preliminary data.</text>
</comment>
<sequence length="213" mass="23440">MSRAFAYVRVSTNGQTTENQIQEIEAAGFRVEPHRVISETISGSVAISARPGFTRLLDRLERGDILIVTKMDRLGRNAIDVSSTVHKLEELGVRVHCLALGGVDLASPAGKMTMNVINAVAQFERDLLIERTNAGLRRAKSEGRKLGRPTALSSSQRTEIKSALDDGQKVAPLAKRFDVSRQTIMRIRDEVHEVKVRALQQALIVGEQSANSR</sequence>
<dbReference type="SUPFAM" id="SSF53041">
    <property type="entry name" value="Resolvase-like"/>
    <property type="match status" value="1"/>
</dbReference>
<dbReference type="InterPro" id="IPR036162">
    <property type="entry name" value="Resolvase-like_N_sf"/>
</dbReference>
<dbReference type="Proteomes" id="UP001596053">
    <property type="component" value="Unassembled WGS sequence"/>
</dbReference>
<dbReference type="InterPro" id="IPR006118">
    <property type="entry name" value="Recombinase_CS"/>
</dbReference>
<evidence type="ECO:0000256" key="5">
    <source>
        <dbReference type="PROSITE-ProRule" id="PRU10137"/>
    </source>
</evidence>
<keyword evidence="8" id="KW-1185">Reference proteome</keyword>
<dbReference type="CDD" id="cd03768">
    <property type="entry name" value="SR_ResInv"/>
    <property type="match status" value="1"/>
</dbReference>
<dbReference type="CDD" id="cd00569">
    <property type="entry name" value="HTH_Hin_like"/>
    <property type="match status" value="1"/>
</dbReference>
<proteinExistence type="inferred from homology"/>
<evidence type="ECO:0000313" key="7">
    <source>
        <dbReference type="EMBL" id="MFC5423812.1"/>
    </source>
</evidence>
<dbReference type="Pfam" id="PF00239">
    <property type="entry name" value="Resolvase"/>
    <property type="match status" value="1"/>
</dbReference>
<dbReference type="InterPro" id="IPR006119">
    <property type="entry name" value="Resolv_N"/>
</dbReference>
<evidence type="ECO:0000256" key="1">
    <source>
        <dbReference type="ARBA" id="ARBA00009913"/>
    </source>
</evidence>
<evidence type="ECO:0000256" key="3">
    <source>
        <dbReference type="ARBA" id="ARBA00023125"/>
    </source>
</evidence>
<evidence type="ECO:0000313" key="8">
    <source>
        <dbReference type="Proteomes" id="UP001596053"/>
    </source>
</evidence>
<dbReference type="PANTHER" id="PTHR30461:SF2">
    <property type="entry name" value="SERINE RECOMBINASE PINE-RELATED"/>
    <property type="match status" value="1"/>
</dbReference>
<comment type="similarity">
    <text evidence="1">Belongs to the site-specific recombinase resolvase family.</text>
</comment>
<keyword evidence="4" id="KW-0233">DNA recombination</keyword>
<accession>A0ABW0J013</accession>
<gene>
    <name evidence="7" type="ORF">ACFPOB_30265</name>
</gene>
<dbReference type="SUPFAM" id="SSF46689">
    <property type="entry name" value="Homeodomain-like"/>
    <property type="match status" value="1"/>
</dbReference>
<organism evidence="7 8">
    <name type="scientific">Bosea eneae</name>
    <dbReference type="NCBI Taxonomy" id="151454"/>
    <lineage>
        <taxon>Bacteria</taxon>
        <taxon>Pseudomonadati</taxon>
        <taxon>Pseudomonadota</taxon>
        <taxon>Alphaproteobacteria</taxon>
        <taxon>Hyphomicrobiales</taxon>
        <taxon>Boseaceae</taxon>
        <taxon>Bosea</taxon>
    </lineage>
</organism>
<evidence type="ECO:0000256" key="2">
    <source>
        <dbReference type="ARBA" id="ARBA00022908"/>
    </source>
</evidence>